<keyword evidence="3" id="KW-1185">Reference proteome</keyword>
<protein>
    <submittedName>
        <fullName evidence="2">Uncharacterized protein</fullName>
    </submittedName>
</protein>
<dbReference type="Proteomes" id="UP000054359">
    <property type="component" value="Unassembled WGS sequence"/>
</dbReference>
<evidence type="ECO:0000313" key="2">
    <source>
        <dbReference type="EMBL" id="KFM80999.1"/>
    </source>
</evidence>
<feature type="non-terminal residue" evidence="2">
    <location>
        <position position="70"/>
    </location>
</feature>
<dbReference type="EMBL" id="KK121674">
    <property type="protein sequence ID" value="KFM80999.1"/>
    <property type="molecule type" value="Genomic_DNA"/>
</dbReference>
<reference evidence="2 3" key="1">
    <citation type="submission" date="2013-11" db="EMBL/GenBank/DDBJ databases">
        <title>Genome sequencing of Stegodyphus mimosarum.</title>
        <authorList>
            <person name="Bechsgaard J."/>
        </authorList>
    </citation>
    <scope>NUCLEOTIDE SEQUENCE [LARGE SCALE GENOMIC DNA]</scope>
</reference>
<dbReference type="AlphaFoldDB" id="A0A087UUG0"/>
<feature type="compositionally biased region" description="Basic residues" evidence="1">
    <location>
        <begin position="1"/>
        <end position="23"/>
    </location>
</feature>
<gene>
    <name evidence="2" type="ORF">X975_04885</name>
</gene>
<feature type="region of interest" description="Disordered" evidence="1">
    <location>
        <begin position="1"/>
        <end position="70"/>
    </location>
</feature>
<feature type="compositionally biased region" description="Basic residues" evidence="1">
    <location>
        <begin position="57"/>
        <end position="70"/>
    </location>
</feature>
<evidence type="ECO:0000256" key="1">
    <source>
        <dbReference type="SAM" id="MobiDB-lite"/>
    </source>
</evidence>
<sequence length="70" mass="8318">MTRRTRGRQVPKHHRKLGRPKKVTIKEPVEESEEESNIESILDLPPDMVPPECITEKKKREKPKRKLYSQ</sequence>
<accession>A0A087UUG0</accession>
<evidence type="ECO:0000313" key="3">
    <source>
        <dbReference type="Proteomes" id="UP000054359"/>
    </source>
</evidence>
<organism evidence="2 3">
    <name type="scientific">Stegodyphus mimosarum</name>
    <name type="common">African social velvet spider</name>
    <dbReference type="NCBI Taxonomy" id="407821"/>
    <lineage>
        <taxon>Eukaryota</taxon>
        <taxon>Metazoa</taxon>
        <taxon>Ecdysozoa</taxon>
        <taxon>Arthropoda</taxon>
        <taxon>Chelicerata</taxon>
        <taxon>Arachnida</taxon>
        <taxon>Araneae</taxon>
        <taxon>Araneomorphae</taxon>
        <taxon>Entelegynae</taxon>
        <taxon>Eresoidea</taxon>
        <taxon>Eresidae</taxon>
        <taxon>Stegodyphus</taxon>
    </lineage>
</organism>
<name>A0A087UUG0_STEMI</name>
<proteinExistence type="predicted"/>